<sequence>MLLLLELGYLVVSQEFDISGRNARCVVFGQKFSGGVKNKFLLIEEVLLSVTSSLFHSLQPLLLLIEALQRQPLAFLATPSATRANQRLRENCNRTHKLVTVKI</sequence>
<dbReference type="WBParaSite" id="GPUH_0001163901-mRNA-1">
    <property type="protein sequence ID" value="GPUH_0001163901-mRNA-1"/>
    <property type="gene ID" value="GPUH_0001163901"/>
</dbReference>
<reference evidence="3" key="1">
    <citation type="submission" date="2016-06" db="UniProtKB">
        <authorList>
            <consortium name="WormBaseParasite"/>
        </authorList>
    </citation>
    <scope>IDENTIFICATION</scope>
</reference>
<proteinExistence type="predicted"/>
<dbReference type="AlphaFoldDB" id="A0A183DSD4"/>
<dbReference type="Proteomes" id="UP000271098">
    <property type="component" value="Unassembled WGS sequence"/>
</dbReference>
<gene>
    <name evidence="1" type="ORF">GPUH_LOCUS11625</name>
</gene>
<name>A0A183DSD4_9BILA</name>
<accession>A0A183DSD4</accession>
<evidence type="ECO:0000313" key="2">
    <source>
        <dbReference type="Proteomes" id="UP000271098"/>
    </source>
</evidence>
<evidence type="ECO:0000313" key="3">
    <source>
        <dbReference type="WBParaSite" id="GPUH_0001163901-mRNA-1"/>
    </source>
</evidence>
<dbReference type="EMBL" id="UYRT01078680">
    <property type="protein sequence ID" value="VDN19026.1"/>
    <property type="molecule type" value="Genomic_DNA"/>
</dbReference>
<organism evidence="3">
    <name type="scientific">Gongylonema pulchrum</name>
    <dbReference type="NCBI Taxonomy" id="637853"/>
    <lineage>
        <taxon>Eukaryota</taxon>
        <taxon>Metazoa</taxon>
        <taxon>Ecdysozoa</taxon>
        <taxon>Nematoda</taxon>
        <taxon>Chromadorea</taxon>
        <taxon>Rhabditida</taxon>
        <taxon>Spirurina</taxon>
        <taxon>Spiruromorpha</taxon>
        <taxon>Spiruroidea</taxon>
        <taxon>Gongylonematidae</taxon>
        <taxon>Gongylonema</taxon>
    </lineage>
</organism>
<keyword evidence="2" id="KW-1185">Reference proteome</keyword>
<evidence type="ECO:0000313" key="1">
    <source>
        <dbReference type="EMBL" id="VDN19026.1"/>
    </source>
</evidence>
<reference evidence="1 2" key="2">
    <citation type="submission" date="2018-11" db="EMBL/GenBank/DDBJ databases">
        <authorList>
            <consortium name="Pathogen Informatics"/>
        </authorList>
    </citation>
    <scope>NUCLEOTIDE SEQUENCE [LARGE SCALE GENOMIC DNA]</scope>
</reference>
<protein>
    <submittedName>
        <fullName evidence="3">Secreted protein</fullName>
    </submittedName>
</protein>